<gene>
    <name evidence="2" type="ORF">EVAR_41966_1</name>
</gene>
<evidence type="ECO:0000256" key="1">
    <source>
        <dbReference type="SAM" id="MobiDB-lite"/>
    </source>
</evidence>
<dbReference type="EMBL" id="BGZK01000628">
    <property type="protein sequence ID" value="GBP53558.1"/>
    <property type="molecule type" value="Genomic_DNA"/>
</dbReference>
<dbReference type="Proteomes" id="UP000299102">
    <property type="component" value="Unassembled WGS sequence"/>
</dbReference>
<reference evidence="2 3" key="1">
    <citation type="journal article" date="2019" name="Commun. Biol.">
        <title>The bagworm genome reveals a unique fibroin gene that provides high tensile strength.</title>
        <authorList>
            <person name="Kono N."/>
            <person name="Nakamura H."/>
            <person name="Ohtoshi R."/>
            <person name="Tomita M."/>
            <person name="Numata K."/>
            <person name="Arakawa K."/>
        </authorList>
    </citation>
    <scope>NUCLEOTIDE SEQUENCE [LARGE SCALE GENOMIC DNA]</scope>
</reference>
<name>A0A4C1WQ93_EUMVA</name>
<keyword evidence="3" id="KW-1185">Reference proteome</keyword>
<dbReference type="STRING" id="151549.A0A4C1WQ93"/>
<proteinExistence type="predicted"/>
<comment type="caution">
    <text evidence="2">The sequence shown here is derived from an EMBL/GenBank/DDBJ whole genome shotgun (WGS) entry which is preliminary data.</text>
</comment>
<accession>A0A4C1WQ93</accession>
<evidence type="ECO:0000313" key="3">
    <source>
        <dbReference type="Proteomes" id="UP000299102"/>
    </source>
</evidence>
<organism evidence="2 3">
    <name type="scientific">Eumeta variegata</name>
    <name type="common">Bagworm moth</name>
    <name type="synonym">Eumeta japonica</name>
    <dbReference type="NCBI Taxonomy" id="151549"/>
    <lineage>
        <taxon>Eukaryota</taxon>
        <taxon>Metazoa</taxon>
        <taxon>Ecdysozoa</taxon>
        <taxon>Arthropoda</taxon>
        <taxon>Hexapoda</taxon>
        <taxon>Insecta</taxon>
        <taxon>Pterygota</taxon>
        <taxon>Neoptera</taxon>
        <taxon>Endopterygota</taxon>
        <taxon>Lepidoptera</taxon>
        <taxon>Glossata</taxon>
        <taxon>Ditrysia</taxon>
        <taxon>Tineoidea</taxon>
        <taxon>Psychidae</taxon>
        <taxon>Oiketicinae</taxon>
        <taxon>Eumeta</taxon>
    </lineage>
</organism>
<dbReference type="AlphaFoldDB" id="A0A4C1WQ93"/>
<evidence type="ECO:0000313" key="2">
    <source>
        <dbReference type="EMBL" id="GBP53558.1"/>
    </source>
</evidence>
<feature type="region of interest" description="Disordered" evidence="1">
    <location>
        <begin position="174"/>
        <end position="199"/>
    </location>
</feature>
<protein>
    <submittedName>
        <fullName evidence="2">Uncharacterized protein</fullName>
    </submittedName>
</protein>
<sequence length="229" mass="26329">MLLGFKNFKNSVKGFRSVEENENHPNTIVESHENTHRLTFTVGDDITLAHGLAASEALKSLRGGIIDESRTGGTIVKFWKKQRLRWVDHLKRMDDTRAVKTIFNWIPQQKKLRRRPKKRGQDCIEKDLRNMSRKTSWKREAKDRKKFFPRVSKYGGARVKRACKLARKAIQKHLHTKARAARPGAGGRDGQTNNARGRRKGCVDAIGVARWNIFPAVKRSTFTFEVLLL</sequence>